<dbReference type="EnsemblPlants" id="MELO3C035469.2.1">
    <property type="protein sequence ID" value="MELO3C035469.2.1"/>
    <property type="gene ID" value="MELO3C035469.2"/>
</dbReference>
<organism evidence="1">
    <name type="scientific">Cucumis melo</name>
    <name type="common">Muskmelon</name>
    <dbReference type="NCBI Taxonomy" id="3656"/>
    <lineage>
        <taxon>Eukaryota</taxon>
        <taxon>Viridiplantae</taxon>
        <taxon>Streptophyta</taxon>
        <taxon>Embryophyta</taxon>
        <taxon>Tracheophyta</taxon>
        <taxon>Spermatophyta</taxon>
        <taxon>Magnoliopsida</taxon>
        <taxon>eudicotyledons</taxon>
        <taxon>Gunneridae</taxon>
        <taxon>Pentapetalae</taxon>
        <taxon>rosids</taxon>
        <taxon>fabids</taxon>
        <taxon>Cucurbitales</taxon>
        <taxon>Cucurbitaceae</taxon>
        <taxon>Benincaseae</taxon>
        <taxon>Cucumis</taxon>
    </lineage>
</organism>
<protein>
    <submittedName>
        <fullName evidence="1">Uncharacterized protein</fullName>
    </submittedName>
</protein>
<proteinExistence type="predicted"/>
<dbReference type="AlphaFoldDB" id="A0A9I9ELD6"/>
<sequence>MGDRDGGGSVCEDAMTTVGASQTNTGWSRHSPLASDLDIVTQRRWLTERGAAWGVATWAND</sequence>
<name>A0A9I9ELD6_CUCME</name>
<dbReference type="Gramene" id="MELO3C035469.2.1">
    <property type="protein sequence ID" value="MELO3C035469.2.1"/>
    <property type="gene ID" value="MELO3C035469.2"/>
</dbReference>
<evidence type="ECO:0000313" key="1">
    <source>
        <dbReference type="EnsemblPlants" id="MELO3C035469.2.1"/>
    </source>
</evidence>
<accession>A0A9I9ELD6</accession>
<reference evidence="1" key="1">
    <citation type="submission" date="2023-03" db="UniProtKB">
        <authorList>
            <consortium name="EnsemblPlants"/>
        </authorList>
    </citation>
    <scope>IDENTIFICATION</scope>
</reference>